<dbReference type="Gene3D" id="3.40.30.10">
    <property type="entry name" value="Glutaredoxin"/>
    <property type="match status" value="1"/>
</dbReference>
<name>A0A3B0ZU79_9ZZZZ</name>
<keyword evidence="1" id="KW-0472">Membrane</keyword>
<keyword evidence="1" id="KW-1133">Transmembrane helix</keyword>
<keyword evidence="1" id="KW-0812">Transmembrane</keyword>
<dbReference type="Pfam" id="PF04214">
    <property type="entry name" value="DUF411"/>
    <property type="match status" value="1"/>
</dbReference>
<gene>
    <name evidence="2" type="ORF">MNBD_GAMMA21-856</name>
</gene>
<dbReference type="SUPFAM" id="SSF52833">
    <property type="entry name" value="Thioredoxin-like"/>
    <property type="match status" value="1"/>
</dbReference>
<accession>A0A3B0ZU79</accession>
<organism evidence="2">
    <name type="scientific">hydrothermal vent metagenome</name>
    <dbReference type="NCBI Taxonomy" id="652676"/>
    <lineage>
        <taxon>unclassified sequences</taxon>
        <taxon>metagenomes</taxon>
        <taxon>ecological metagenomes</taxon>
    </lineage>
</organism>
<reference evidence="2" key="1">
    <citation type="submission" date="2018-06" db="EMBL/GenBank/DDBJ databases">
        <authorList>
            <person name="Zhirakovskaya E."/>
        </authorList>
    </citation>
    <scope>NUCLEOTIDE SEQUENCE</scope>
</reference>
<protein>
    <submittedName>
        <fullName evidence="2">CopG protein</fullName>
    </submittedName>
</protein>
<proteinExistence type="predicted"/>
<dbReference type="InterPro" id="IPR036249">
    <property type="entry name" value="Thioredoxin-like_sf"/>
</dbReference>
<evidence type="ECO:0000256" key="1">
    <source>
        <dbReference type="SAM" id="Phobius"/>
    </source>
</evidence>
<dbReference type="AlphaFoldDB" id="A0A3B0ZU79"/>
<feature type="transmembrane region" description="Helical" evidence="1">
    <location>
        <begin position="26"/>
        <end position="45"/>
    </location>
</feature>
<evidence type="ECO:0000313" key="2">
    <source>
        <dbReference type="EMBL" id="VAW97115.1"/>
    </source>
</evidence>
<dbReference type="EMBL" id="UOFR01000043">
    <property type="protein sequence ID" value="VAW97115.1"/>
    <property type="molecule type" value="Genomic_DNA"/>
</dbReference>
<sequence length="170" mass="18979">MNVRRPTQKKNLSAAVFCRKNHTRKYLLKIILLIMFAFVIAVANAEQKVPQITVYKSPTCGCCTKWVKHLEANGFKVEAHNTKEMKSIKQKIGINGKHQSCHTGLIGGYYIEGHVPAQDIKRLLAEKPEAAGLSVPRMPMGSPGMEGHRKDPYSVLLIQKNGDSKVFSSY</sequence>
<dbReference type="InterPro" id="IPR007332">
    <property type="entry name" value="DUF411"/>
</dbReference>